<dbReference type="InterPro" id="IPR007568">
    <property type="entry name" value="RTA1"/>
</dbReference>
<feature type="transmembrane region" description="Helical" evidence="6">
    <location>
        <begin position="180"/>
        <end position="204"/>
    </location>
</feature>
<sequence length="375" mass="40487">MVSGSDFTLTCNTTIIDSSQCTPDTCCLAQGQLAYLPTLAGNALFAAIFAILIIPHILFGIRYKTWSFVSWMSFGLVGEVVGYIGRVMLHNNIFDFNAFLIYLIPLTIAPAFITASIYLCLARVIYILDPGLVHTRLKPMTYTKIFVTFDFISLVLQGAGGGVAATADNDKAMNDMGVNIMIAGLAFQVISLVIFSCLCCDFAWRLYKGIVSSGMSFKVSDTDTSDAELGGVSSTDYASIKASKMFKGFIVALAVATILIITRSSYRLAELQEGFNGKLANDEVLFMILEGPMIILTCIGLTVFHPALAMRGLWSMKSFQKGGGADVGDKLMMTSATNSAVHSRGGSEEDVSGEQRAPHVNAQGYNVLNVPAKRR</sequence>
<protein>
    <submittedName>
        <fullName evidence="7">Phospholipid-translocating ATPase rsb1</fullName>
    </submittedName>
</protein>
<feature type="transmembrane region" description="Helical" evidence="6">
    <location>
        <begin position="248"/>
        <end position="266"/>
    </location>
</feature>
<feature type="transmembrane region" description="Helical" evidence="6">
    <location>
        <begin position="286"/>
        <end position="308"/>
    </location>
</feature>
<keyword evidence="4 6" id="KW-0472">Membrane</keyword>
<proteinExistence type="predicted"/>
<evidence type="ECO:0000313" key="7">
    <source>
        <dbReference type="EMBL" id="KAK5084065.1"/>
    </source>
</evidence>
<comment type="subcellular location">
    <subcellularLocation>
        <location evidence="1">Membrane</location>
        <topology evidence="1">Multi-pass membrane protein</topology>
    </subcellularLocation>
</comment>
<name>A0ABR0K2K2_9EURO</name>
<evidence type="ECO:0000256" key="1">
    <source>
        <dbReference type="ARBA" id="ARBA00004141"/>
    </source>
</evidence>
<feature type="transmembrane region" description="Helical" evidence="6">
    <location>
        <begin position="142"/>
        <end position="160"/>
    </location>
</feature>
<keyword evidence="2 6" id="KW-0812">Transmembrane</keyword>
<keyword evidence="3 6" id="KW-1133">Transmembrane helix</keyword>
<dbReference type="Proteomes" id="UP001345013">
    <property type="component" value="Unassembled WGS sequence"/>
</dbReference>
<dbReference type="PANTHER" id="PTHR31465">
    <property type="entry name" value="PROTEIN RTA1-RELATED"/>
    <property type="match status" value="1"/>
</dbReference>
<evidence type="ECO:0000256" key="5">
    <source>
        <dbReference type="SAM" id="MobiDB-lite"/>
    </source>
</evidence>
<organism evidence="7 8">
    <name type="scientific">Lithohypha guttulata</name>
    <dbReference type="NCBI Taxonomy" id="1690604"/>
    <lineage>
        <taxon>Eukaryota</taxon>
        <taxon>Fungi</taxon>
        <taxon>Dikarya</taxon>
        <taxon>Ascomycota</taxon>
        <taxon>Pezizomycotina</taxon>
        <taxon>Eurotiomycetes</taxon>
        <taxon>Chaetothyriomycetidae</taxon>
        <taxon>Chaetothyriales</taxon>
        <taxon>Trichomeriaceae</taxon>
        <taxon>Lithohypha</taxon>
    </lineage>
</organism>
<feature type="transmembrane region" description="Helical" evidence="6">
    <location>
        <begin position="99"/>
        <end position="121"/>
    </location>
</feature>
<dbReference type="PANTHER" id="PTHR31465:SF9">
    <property type="entry name" value="SPHINGOID LONG-CHAIN BASE TRANSPORTER RSB1"/>
    <property type="match status" value="1"/>
</dbReference>
<evidence type="ECO:0000313" key="8">
    <source>
        <dbReference type="Proteomes" id="UP001345013"/>
    </source>
</evidence>
<gene>
    <name evidence="7" type="primary">RSB1</name>
    <name evidence="7" type="ORF">LTR24_007563</name>
</gene>
<evidence type="ECO:0000256" key="6">
    <source>
        <dbReference type="SAM" id="Phobius"/>
    </source>
</evidence>
<dbReference type="Pfam" id="PF04479">
    <property type="entry name" value="RTA1"/>
    <property type="match status" value="1"/>
</dbReference>
<evidence type="ECO:0000256" key="4">
    <source>
        <dbReference type="ARBA" id="ARBA00023136"/>
    </source>
</evidence>
<feature type="region of interest" description="Disordered" evidence="5">
    <location>
        <begin position="338"/>
        <end position="359"/>
    </location>
</feature>
<evidence type="ECO:0000256" key="3">
    <source>
        <dbReference type="ARBA" id="ARBA00022989"/>
    </source>
</evidence>
<evidence type="ECO:0000256" key="2">
    <source>
        <dbReference type="ARBA" id="ARBA00022692"/>
    </source>
</evidence>
<accession>A0ABR0K2K2</accession>
<feature type="transmembrane region" description="Helical" evidence="6">
    <location>
        <begin position="68"/>
        <end position="87"/>
    </location>
</feature>
<feature type="transmembrane region" description="Helical" evidence="6">
    <location>
        <begin position="43"/>
        <end position="61"/>
    </location>
</feature>
<reference evidence="7 8" key="1">
    <citation type="submission" date="2023-08" db="EMBL/GenBank/DDBJ databases">
        <title>Black Yeasts Isolated from many extreme environments.</title>
        <authorList>
            <person name="Coleine C."/>
            <person name="Stajich J.E."/>
            <person name="Selbmann L."/>
        </authorList>
    </citation>
    <scope>NUCLEOTIDE SEQUENCE [LARGE SCALE GENOMIC DNA]</scope>
    <source>
        <strain evidence="7 8">CCFEE 5885</strain>
    </source>
</reference>
<comment type="caution">
    <text evidence="7">The sequence shown here is derived from an EMBL/GenBank/DDBJ whole genome shotgun (WGS) entry which is preliminary data.</text>
</comment>
<keyword evidence="8" id="KW-1185">Reference proteome</keyword>
<dbReference type="EMBL" id="JAVRRG010000116">
    <property type="protein sequence ID" value="KAK5084065.1"/>
    <property type="molecule type" value="Genomic_DNA"/>
</dbReference>